<reference evidence="5 6" key="1">
    <citation type="journal article" date="2015" name="Nature">
        <title>rRNA introns, odd ribosomes, and small enigmatic genomes across a large radiation of phyla.</title>
        <authorList>
            <person name="Brown C.T."/>
            <person name="Hug L.A."/>
            <person name="Thomas B.C."/>
            <person name="Sharon I."/>
            <person name="Castelle C.J."/>
            <person name="Singh A."/>
            <person name="Wilkins M.J."/>
            <person name="Williams K.H."/>
            <person name="Banfield J.F."/>
        </authorList>
    </citation>
    <scope>NUCLEOTIDE SEQUENCE [LARGE SCALE GENOMIC DNA]</scope>
</reference>
<evidence type="ECO:0000256" key="2">
    <source>
        <dbReference type="ARBA" id="ARBA00023125"/>
    </source>
</evidence>
<keyword evidence="3" id="KW-0804">Transcription</keyword>
<evidence type="ECO:0000313" key="5">
    <source>
        <dbReference type="EMBL" id="KKS12567.1"/>
    </source>
</evidence>
<keyword evidence="2" id="KW-0238">DNA-binding</keyword>
<dbReference type="PANTHER" id="PTHR46797:SF23">
    <property type="entry name" value="HTH-TYPE TRANSCRIPTIONAL REGULATOR SUTR"/>
    <property type="match status" value="1"/>
</dbReference>
<dbReference type="PANTHER" id="PTHR46797">
    <property type="entry name" value="HTH-TYPE TRANSCRIPTIONAL REGULATOR"/>
    <property type="match status" value="1"/>
</dbReference>
<dbReference type="GO" id="GO:0003700">
    <property type="term" value="F:DNA-binding transcription factor activity"/>
    <property type="evidence" value="ECO:0007669"/>
    <property type="project" value="TreeGrafter"/>
</dbReference>
<dbReference type="AlphaFoldDB" id="A0A0G0WKI4"/>
<evidence type="ECO:0000256" key="1">
    <source>
        <dbReference type="ARBA" id="ARBA00023015"/>
    </source>
</evidence>
<organism evidence="5 6">
    <name type="scientific">Candidatus Daviesbacteria bacterium GW2011_GWB1_41_5</name>
    <dbReference type="NCBI Taxonomy" id="1618429"/>
    <lineage>
        <taxon>Bacteria</taxon>
        <taxon>Candidatus Daviesiibacteriota</taxon>
    </lineage>
</organism>
<evidence type="ECO:0000256" key="3">
    <source>
        <dbReference type="ARBA" id="ARBA00023163"/>
    </source>
</evidence>
<dbReference type="InterPro" id="IPR050807">
    <property type="entry name" value="TransReg_Diox_bact_type"/>
</dbReference>
<comment type="caution">
    <text evidence="5">The sequence shown here is derived from an EMBL/GenBank/DDBJ whole genome shotgun (WGS) entry which is preliminary data.</text>
</comment>
<dbReference type="Pfam" id="PF01381">
    <property type="entry name" value="HTH_3"/>
    <property type="match status" value="1"/>
</dbReference>
<keyword evidence="1" id="KW-0805">Transcription regulation</keyword>
<accession>A0A0G0WKI4</accession>
<evidence type="ECO:0000259" key="4">
    <source>
        <dbReference type="PROSITE" id="PS50943"/>
    </source>
</evidence>
<dbReference type="GO" id="GO:0005829">
    <property type="term" value="C:cytosol"/>
    <property type="evidence" value="ECO:0007669"/>
    <property type="project" value="TreeGrafter"/>
</dbReference>
<dbReference type="Gene3D" id="1.10.260.40">
    <property type="entry name" value="lambda repressor-like DNA-binding domains"/>
    <property type="match status" value="1"/>
</dbReference>
<dbReference type="SMART" id="SM00530">
    <property type="entry name" value="HTH_XRE"/>
    <property type="match status" value="1"/>
</dbReference>
<feature type="domain" description="HTH cro/C1-type" evidence="4">
    <location>
        <begin position="19"/>
        <end position="73"/>
    </location>
</feature>
<dbReference type="Proteomes" id="UP000034753">
    <property type="component" value="Unassembled WGS sequence"/>
</dbReference>
<dbReference type="InterPro" id="IPR001387">
    <property type="entry name" value="Cro/C1-type_HTH"/>
</dbReference>
<name>A0A0G0WKI4_9BACT</name>
<dbReference type="SUPFAM" id="SSF47413">
    <property type="entry name" value="lambda repressor-like DNA-binding domains"/>
    <property type="match status" value="1"/>
</dbReference>
<dbReference type="InterPro" id="IPR010982">
    <property type="entry name" value="Lambda_DNA-bd_dom_sf"/>
</dbReference>
<gene>
    <name evidence="5" type="ORF">UU67_C0049G0011</name>
</gene>
<dbReference type="PROSITE" id="PS50943">
    <property type="entry name" value="HTH_CROC1"/>
    <property type="match status" value="1"/>
</dbReference>
<evidence type="ECO:0000313" key="6">
    <source>
        <dbReference type="Proteomes" id="UP000034753"/>
    </source>
</evidence>
<proteinExistence type="predicted"/>
<protein>
    <recommendedName>
        <fullName evidence="4">HTH cro/C1-type domain-containing protein</fullName>
    </recommendedName>
</protein>
<dbReference type="CDD" id="cd00093">
    <property type="entry name" value="HTH_XRE"/>
    <property type="match status" value="1"/>
</dbReference>
<dbReference type="EMBL" id="LCBN01000049">
    <property type="protein sequence ID" value="KKS12567.1"/>
    <property type="molecule type" value="Genomic_DNA"/>
</dbReference>
<sequence length="76" mass="8597">MMSIKVSEVTVKRKFGERLRELRKSRSLSQEKLAFETGMDLTSINEIEMGRRSPTLVTICKIAKALKVNGGQLLPF</sequence>
<dbReference type="GO" id="GO:0003677">
    <property type="term" value="F:DNA binding"/>
    <property type="evidence" value="ECO:0007669"/>
    <property type="project" value="UniProtKB-KW"/>
</dbReference>